<keyword evidence="3" id="KW-1185">Reference proteome</keyword>
<evidence type="ECO:0000313" key="2">
    <source>
        <dbReference type="EMBL" id="GHA40695.1"/>
    </source>
</evidence>
<evidence type="ECO:0000256" key="1">
    <source>
        <dbReference type="SAM" id="MobiDB-lite"/>
    </source>
</evidence>
<reference evidence="3" key="1">
    <citation type="journal article" date="2019" name="Int. J. Syst. Evol. Microbiol.">
        <title>The Global Catalogue of Microorganisms (GCM) 10K type strain sequencing project: providing services to taxonomists for standard genome sequencing and annotation.</title>
        <authorList>
            <consortium name="The Broad Institute Genomics Platform"/>
            <consortium name="The Broad Institute Genome Sequencing Center for Infectious Disease"/>
            <person name="Wu L."/>
            <person name="Ma J."/>
        </authorList>
    </citation>
    <scope>NUCLEOTIDE SEQUENCE [LARGE SCALE GENOMIC DNA]</scope>
    <source>
        <strain evidence="3">JCM 4733</strain>
    </source>
</reference>
<evidence type="ECO:0000313" key="3">
    <source>
        <dbReference type="Proteomes" id="UP000653644"/>
    </source>
</evidence>
<sequence length="57" mass="5208">MLEAGAVARSGAGPKGGGAGPKGEVADALTSPVTDTATGTATGTGGAVPAALRRMLG</sequence>
<protein>
    <submittedName>
        <fullName evidence="2">Uncharacterized protein</fullName>
    </submittedName>
</protein>
<organism evidence="2 3">
    <name type="scientific">Streptomyces canarius</name>
    <dbReference type="NCBI Taxonomy" id="285453"/>
    <lineage>
        <taxon>Bacteria</taxon>
        <taxon>Bacillati</taxon>
        <taxon>Actinomycetota</taxon>
        <taxon>Actinomycetes</taxon>
        <taxon>Kitasatosporales</taxon>
        <taxon>Streptomycetaceae</taxon>
        <taxon>Streptomyces</taxon>
    </lineage>
</organism>
<name>A0ABQ3CTF8_9ACTN</name>
<proteinExistence type="predicted"/>
<dbReference type="Proteomes" id="UP000653644">
    <property type="component" value="Unassembled WGS sequence"/>
</dbReference>
<feature type="compositionally biased region" description="Low complexity" evidence="1">
    <location>
        <begin position="32"/>
        <end position="51"/>
    </location>
</feature>
<accession>A0ABQ3CTF8</accession>
<comment type="caution">
    <text evidence="2">The sequence shown here is derived from an EMBL/GenBank/DDBJ whole genome shotgun (WGS) entry which is preliminary data.</text>
</comment>
<gene>
    <name evidence="2" type="ORF">GCM10010345_51630</name>
</gene>
<dbReference type="EMBL" id="BMVN01000019">
    <property type="protein sequence ID" value="GHA40695.1"/>
    <property type="molecule type" value="Genomic_DNA"/>
</dbReference>
<feature type="region of interest" description="Disordered" evidence="1">
    <location>
        <begin position="1"/>
        <end position="57"/>
    </location>
</feature>